<dbReference type="Pfam" id="PF00698">
    <property type="entry name" value="Acyl_transf_1"/>
    <property type="match status" value="1"/>
</dbReference>
<protein>
    <recommendedName>
        <fullName evidence="4">Malonyl CoA-acyl carrier protein transacylase</fullName>
        <ecNumber evidence="4">2.3.1.39</ecNumber>
    </recommendedName>
</protein>
<organism evidence="7 8">
    <name type="scientific">Clostridium argentinense CDC 2741</name>
    <dbReference type="NCBI Taxonomy" id="1418104"/>
    <lineage>
        <taxon>Bacteria</taxon>
        <taxon>Bacillati</taxon>
        <taxon>Bacillota</taxon>
        <taxon>Clostridia</taxon>
        <taxon>Eubacteriales</taxon>
        <taxon>Clostridiaceae</taxon>
        <taxon>Clostridium</taxon>
    </lineage>
</organism>
<dbReference type="FunFam" id="3.30.70.250:FF:000001">
    <property type="entry name" value="Malonyl CoA-acyl carrier protein transacylase"/>
    <property type="match status" value="1"/>
</dbReference>
<comment type="caution">
    <text evidence="7">The sequence shown here is derived from an EMBL/GenBank/DDBJ whole genome shotgun (WGS) entry which is preliminary data.</text>
</comment>
<dbReference type="Proteomes" id="UP000031366">
    <property type="component" value="Unassembled WGS sequence"/>
</dbReference>
<keyword evidence="8" id="KW-1185">Reference proteome</keyword>
<dbReference type="NCBIfam" id="TIGR00128">
    <property type="entry name" value="fabD"/>
    <property type="match status" value="1"/>
</dbReference>
<dbReference type="RefSeq" id="WP_039634528.1">
    <property type="nucleotide sequence ID" value="NZ_AYSO01000018.1"/>
</dbReference>
<evidence type="ECO:0000313" key="7">
    <source>
        <dbReference type="EMBL" id="KIE45952.1"/>
    </source>
</evidence>
<dbReference type="AlphaFoldDB" id="A0A0C1QY57"/>
<evidence type="ECO:0000256" key="3">
    <source>
        <dbReference type="ARBA" id="ARBA00048462"/>
    </source>
</evidence>
<evidence type="ECO:0000256" key="5">
    <source>
        <dbReference type="PIRSR" id="PIRSR000446-1"/>
    </source>
</evidence>
<dbReference type="InterPro" id="IPR016036">
    <property type="entry name" value="Malonyl_transacylase_ACP-bd"/>
</dbReference>
<dbReference type="Gene3D" id="3.40.366.10">
    <property type="entry name" value="Malonyl-Coenzyme A Acyl Carrier Protein, domain 2"/>
    <property type="match status" value="1"/>
</dbReference>
<dbReference type="InterPro" id="IPR014043">
    <property type="entry name" value="Acyl_transferase_dom"/>
</dbReference>
<dbReference type="PIRSF" id="PIRSF000446">
    <property type="entry name" value="Mct"/>
    <property type="match status" value="1"/>
</dbReference>
<dbReference type="InterPro" id="IPR016035">
    <property type="entry name" value="Acyl_Trfase/lysoPLipase"/>
</dbReference>
<dbReference type="InterPro" id="IPR001227">
    <property type="entry name" value="Ac_transferase_dom_sf"/>
</dbReference>
<dbReference type="InterPro" id="IPR024925">
    <property type="entry name" value="Malonyl_CoA-ACP_transAc"/>
</dbReference>
<dbReference type="Gene3D" id="3.30.70.250">
    <property type="entry name" value="Malonyl-CoA ACP transacylase, ACP-binding"/>
    <property type="match status" value="1"/>
</dbReference>
<comment type="catalytic activity">
    <reaction evidence="3 4">
        <text>holo-[ACP] + malonyl-CoA = malonyl-[ACP] + CoA</text>
        <dbReference type="Rhea" id="RHEA:41792"/>
        <dbReference type="Rhea" id="RHEA-COMP:9623"/>
        <dbReference type="Rhea" id="RHEA-COMP:9685"/>
        <dbReference type="ChEBI" id="CHEBI:57287"/>
        <dbReference type="ChEBI" id="CHEBI:57384"/>
        <dbReference type="ChEBI" id="CHEBI:64479"/>
        <dbReference type="ChEBI" id="CHEBI:78449"/>
        <dbReference type="EC" id="2.3.1.39"/>
    </reaction>
</comment>
<dbReference type="SUPFAM" id="SSF55048">
    <property type="entry name" value="Probable ACP-binding domain of malonyl-CoA ACP transacylase"/>
    <property type="match status" value="1"/>
</dbReference>
<evidence type="ECO:0000256" key="1">
    <source>
        <dbReference type="ARBA" id="ARBA00022679"/>
    </source>
</evidence>
<dbReference type="SMART" id="SM00827">
    <property type="entry name" value="PKS_AT"/>
    <property type="match status" value="1"/>
</dbReference>
<accession>A0A0C1QY57</accession>
<dbReference type="InterPro" id="IPR050858">
    <property type="entry name" value="Mal-CoA-ACP_Trans/PKS_FabD"/>
</dbReference>
<dbReference type="GO" id="GO:0004314">
    <property type="term" value="F:[acyl-carrier-protein] S-malonyltransferase activity"/>
    <property type="evidence" value="ECO:0007669"/>
    <property type="project" value="UniProtKB-EC"/>
</dbReference>
<dbReference type="PANTHER" id="PTHR42681">
    <property type="entry name" value="MALONYL-COA-ACYL CARRIER PROTEIN TRANSACYLASE, MITOCHONDRIAL"/>
    <property type="match status" value="1"/>
</dbReference>
<dbReference type="GO" id="GO:0006633">
    <property type="term" value="P:fatty acid biosynthetic process"/>
    <property type="evidence" value="ECO:0007669"/>
    <property type="project" value="TreeGrafter"/>
</dbReference>
<feature type="active site" evidence="5">
    <location>
        <position position="200"/>
    </location>
</feature>
<name>A0A0C1QY57_9CLOT</name>
<dbReference type="EC" id="2.3.1.39" evidence="4"/>
<keyword evidence="1 4" id="KW-0808">Transferase</keyword>
<evidence type="ECO:0000256" key="4">
    <source>
        <dbReference type="PIRNR" id="PIRNR000446"/>
    </source>
</evidence>
<dbReference type="SUPFAM" id="SSF52151">
    <property type="entry name" value="FabD/lysophospholipase-like"/>
    <property type="match status" value="1"/>
</dbReference>
<evidence type="ECO:0000313" key="8">
    <source>
        <dbReference type="Proteomes" id="UP000031366"/>
    </source>
</evidence>
<dbReference type="EMBL" id="AYSO01000018">
    <property type="protein sequence ID" value="KIE45952.1"/>
    <property type="molecule type" value="Genomic_DNA"/>
</dbReference>
<sequence length="311" mass="34249">MGKIAFIFPGQGSQYVGMGKELYENIDVCRDIFNIANEKLGFEISKLCFEGPIEELSITENTQPAILTMSIACLKALEHYGVKSDITAGLSLGEYSALIYSNVIKFEDTVKLVKKRGRFMQEAVPVGLGGMSAVLGLEENIIKEICNEVNNEGIVELANLNCPGQIVIAGEIKALEKASQLCKEKGAKKVVQLPLSAPFHTSMLKTAAEKLSVELDKIEFNSMKIPVITNVTGDYINENENIKNILKLQIMSSVRWEDTIRTMIRDGVDTFIEIGPGKTLNGFVKKIDRSLKILNVEDISSLENAVKNLKS</sequence>
<dbReference type="STRING" id="29341.RSJ17_01805"/>
<feature type="domain" description="Malonyl-CoA:ACP transacylase (MAT)" evidence="6">
    <location>
        <begin position="7"/>
        <end position="306"/>
    </location>
</feature>
<comment type="similarity">
    <text evidence="4">Belongs to the fabD family.</text>
</comment>
<evidence type="ECO:0000256" key="2">
    <source>
        <dbReference type="ARBA" id="ARBA00023315"/>
    </source>
</evidence>
<dbReference type="PANTHER" id="PTHR42681:SF1">
    <property type="entry name" value="MALONYL-COA-ACYL CARRIER PROTEIN TRANSACYLASE, MITOCHONDRIAL"/>
    <property type="match status" value="1"/>
</dbReference>
<keyword evidence="2 4" id="KW-0012">Acyltransferase</keyword>
<reference evidence="7 8" key="1">
    <citation type="journal article" date="2015" name="Infect. Genet. Evol.">
        <title>Genomic sequences of six botulinum neurotoxin-producing strains representing three clostridial species illustrate the mobility and diversity of botulinum neurotoxin genes.</title>
        <authorList>
            <person name="Smith T.J."/>
            <person name="Hill K.K."/>
            <person name="Xie G."/>
            <person name="Foley B.T."/>
            <person name="Williamson C.H."/>
            <person name="Foster J.T."/>
            <person name="Johnson S.L."/>
            <person name="Chertkov O."/>
            <person name="Teshima H."/>
            <person name="Gibbons H.S."/>
            <person name="Johnsky L.A."/>
            <person name="Karavis M.A."/>
            <person name="Smith L.A."/>
        </authorList>
    </citation>
    <scope>NUCLEOTIDE SEQUENCE [LARGE SCALE GENOMIC DNA]</scope>
    <source>
        <strain evidence="7 8">CDC 2741</strain>
    </source>
</reference>
<gene>
    <name evidence="7" type="primary">fabD</name>
    <name evidence="7" type="ORF">U732_2276</name>
</gene>
<dbReference type="InterPro" id="IPR004410">
    <property type="entry name" value="Malonyl_CoA-ACP_transAc_FabD"/>
</dbReference>
<evidence type="ECO:0000259" key="6">
    <source>
        <dbReference type="SMART" id="SM00827"/>
    </source>
</evidence>
<feature type="active site" evidence="5">
    <location>
        <position position="91"/>
    </location>
</feature>
<dbReference type="GO" id="GO:0005829">
    <property type="term" value="C:cytosol"/>
    <property type="evidence" value="ECO:0007669"/>
    <property type="project" value="TreeGrafter"/>
</dbReference>
<proteinExistence type="inferred from homology"/>
<dbReference type="OrthoDB" id="9805460at2"/>